<name>A0A7R7XNG6_9EURO</name>
<evidence type="ECO:0000256" key="1">
    <source>
        <dbReference type="SAM" id="MobiDB-lite"/>
    </source>
</evidence>
<feature type="compositionally biased region" description="Acidic residues" evidence="1">
    <location>
        <begin position="12"/>
        <end position="23"/>
    </location>
</feature>
<feature type="region of interest" description="Disordered" evidence="1">
    <location>
        <begin position="81"/>
        <end position="101"/>
    </location>
</feature>
<reference evidence="2" key="1">
    <citation type="submission" date="2021-01" db="EMBL/GenBank/DDBJ databases">
        <authorList>
            <consortium name="Aspergillus puulaauensis MK2 genome sequencing consortium"/>
            <person name="Kazuki M."/>
            <person name="Futagami T."/>
        </authorList>
    </citation>
    <scope>NUCLEOTIDE SEQUENCE</scope>
    <source>
        <strain evidence="2">MK2</strain>
    </source>
</reference>
<feature type="compositionally biased region" description="Basic and acidic residues" evidence="1">
    <location>
        <begin position="1"/>
        <end position="10"/>
    </location>
</feature>
<evidence type="ECO:0000313" key="3">
    <source>
        <dbReference type="Proteomes" id="UP000654913"/>
    </source>
</evidence>
<dbReference type="Proteomes" id="UP000654913">
    <property type="component" value="Chromosome 4"/>
</dbReference>
<dbReference type="KEGG" id="apuu:APUU_41105S"/>
<sequence>MSFSNHHNEEINQAEEEAEAEEQEIDYEGTLDVTIHQMNCLLDEVTGFSVRRNGDGDVIPGSMSTFEADQESIERAVEAAANATGAHRRRRRLTPVRPPRSPREIHTWDELVQMLPISHIERERQAAEIPSARELDNELDPSTSPSAWEPYIEYFLWACRGNVPLIADHLQAIFGFNPPIDETDVAARLDGVNAYKQITFLRKYLPGETHSLQRAEARGVIYEADIAHPDVRMGSQILDLRQLDSGHPEYVQPILPCWAPRSWNRKDDAFAALYLGEHPAVFQREYSWTLSDIPSIEFISIRMAQIPHLNLSWAELEAAKERRDFYATTFPENFPNENTRPAIPAEWNFF</sequence>
<dbReference type="EMBL" id="AP024446">
    <property type="protein sequence ID" value="BCS24660.1"/>
    <property type="molecule type" value="Genomic_DNA"/>
</dbReference>
<proteinExistence type="predicted"/>
<protein>
    <submittedName>
        <fullName evidence="2">Uncharacterized protein</fullName>
    </submittedName>
</protein>
<dbReference type="RefSeq" id="XP_041556854.1">
    <property type="nucleotide sequence ID" value="XM_041704249.1"/>
</dbReference>
<evidence type="ECO:0000313" key="2">
    <source>
        <dbReference type="EMBL" id="BCS24660.1"/>
    </source>
</evidence>
<dbReference type="OrthoDB" id="4403254at2759"/>
<organism evidence="2 3">
    <name type="scientific">Aspergillus puulaauensis</name>
    <dbReference type="NCBI Taxonomy" id="1220207"/>
    <lineage>
        <taxon>Eukaryota</taxon>
        <taxon>Fungi</taxon>
        <taxon>Dikarya</taxon>
        <taxon>Ascomycota</taxon>
        <taxon>Pezizomycotina</taxon>
        <taxon>Eurotiomycetes</taxon>
        <taxon>Eurotiomycetidae</taxon>
        <taxon>Eurotiales</taxon>
        <taxon>Aspergillaceae</taxon>
        <taxon>Aspergillus</taxon>
    </lineage>
</organism>
<feature type="region of interest" description="Disordered" evidence="1">
    <location>
        <begin position="1"/>
        <end position="23"/>
    </location>
</feature>
<accession>A0A7R7XNG6</accession>
<gene>
    <name evidence="2" type="ORF">APUU_41105S</name>
</gene>
<dbReference type="AlphaFoldDB" id="A0A7R7XNG6"/>
<dbReference type="GeneID" id="64974666"/>
<reference evidence="2" key="2">
    <citation type="submission" date="2021-02" db="EMBL/GenBank/DDBJ databases">
        <title>Aspergillus puulaauensis MK2 genome sequence.</title>
        <authorList>
            <person name="Futagami T."/>
            <person name="Mori K."/>
            <person name="Kadooka C."/>
            <person name="Tanaka T."/>
        </authorList>
    </citation>
    <scope>NUCLEOTIDE SEQUENCE</scope>
    <source>
        <strain evidence="2">MK2</strain>
    </source>
</reference>
<keyword evidence="3" id="KW-1185">Reference proteome</keyword>